<protein>
    <submittedName>
        <fullName evidence="10">Spermidine/putrescine transport system permease protein PotB</fullName>
    </submittedName>
</protein>
<dbReference type="RefSeq" id="WP_057813768.1">
    <property type="nucleotide sequence ID" value="NZ_CP031598.1"/>
</dbReference>
<comment type="similarity">
    <text evidence="2">Belongs to the binding-protein-dependent transport system permease family. CysTW subfamily.</text>
</comment>
<evidence type="ECO:0000256" key="8">
    <source>
        <dbReference type="RuleBase" id="RU363032"/>
    </source>
</evidence>
<keyword evidence="7 8" id="KW-0472">Membrane</keyword>
<evidence type="ECO:0000256" key="5">
    <source>
        <dbReference type="ARBA" id="ARBA00022692"/>
    </source>
</evidence>
<dbReference type="SUPFAM" id="SSF161098">
    <property type="entry name" value="MetI-like"/>
    <property type="match status" value="1"/>
</dbReference>
<evidence type="ECO:0000313" key="11">
    <source>
        <dbReference type="Proteomes" id="UP000325785"/>
    </source>
</evidence>
<dbReference type="AlphaFoldDB" id="A0A5P3A9S6"/>
<dbReference type="InterPro" id="IPR035906">
    <property type="entry name" value="MetI-like_sf"/>
</dbReference>
<feature type="domain" description="ABC transmembrane type-1" evidence="9">
    <location>
        <begin position="82"/>
        <end position="289"/>
    </location>
</feature>
<sequence>MTSTDASDIPADRKVRRPRGGTSFAFLPVPSLLLVIFGLCLPLLLMARYSFAEFDPRDMAIQGLTLENYAKFFTDPFYRDVLLRTVGVAALTTLLCLILGVPAAHLISRTKSARLRTILILASIIPLLMGNAVRVAGWMVLLSDRGLVNESLLFLGLIDEPIRIMYTLSAVLLSLVAVLLPFMIITLQSVFDRVSADYEDAAATMGAKPATAFFRIFVPLAMPGIYSGGLLVFILGMNAYASPVLLGGPTFHMMAPAVYEQAIEAFNWPFAASLAFVLMVATLILTVASSLFLQKRYGRM</sequence>
<name>A0A5P3A9S6_9RHOB</name>
<organism evidence="10 11">
    <name type="scientific">Roseovarius indicus</name>
    <dbReference type="NCBI Taxonomy" id="540747"/>
    <lineage>
        <taxon>Bacteria</taxon>
        <taxon>Pseudomonadati</taxon>
        <taxon>Pseudomonadota</taxon>
        <taxon>Alphaproteobacteria</taxon>
        <taxon>Rhodobacterales</taxon>
        <taxon>Roseobacteraceae</taxon>
        <taxon>Roseovarius</taxon>
    </lineage>
</organism>
<keyword evidence="3 8" id="KW-0813">Transport</keyword>
<keyword evidence="6 8" id="KW-1133">Transmembrane helix</keyword>
<dbReference type="Pfam" id="PF00528">
    <property type="entry name" value="BPD_transp_1"/>
    <property type="match status" value="1"/>
</dbReference>
<feature type="transmembrane region" description="Helical" evidence="8">
    <location>
        <begin position="24"/>
        <end position="47"/>
    </location>
</feature>
<evidence type="ECO:0000256" key="4">
    <source>
        <dbReference type="ARBA" id="ARBA00022475"/>
    </source>
</evidence>
<dbReference type="PANTHER" id="PTHR42929:SF5">
    <property type="entry name" value="ABC TRANSPORTER PERMEASE PROTEIN"/>
    <property type="match status" value="1"/>
</dbReference>
<evidence type="ECO:0000256" key="6">
    <source>
        <dbReference type="ARBA" id="ARBA00022989"/>
    </source>
</evidence>
<dbReference type="InterPro" id="IPR000515">
    <property type="entry name" value="MetI-like"/>
</dbReference>
<evidence type="ECO:0000256" key="2">
    <source>
        <dbReference type="ARBA" id="ARBA00007069"/>
    </source>
</evidence>
<dbReference type="KEGG" id="rid:RIdsm_01891"/>
<feature type="transmembrane region" description="Helical" evidence="8">
    <location>
        <begin position="266"/>
        <end position="293"/>
    </location>
</feature>
<feature type="transmembrane region" description="Helical" evidence="8">
    <location>
        <begin position="81"/>
        <end position="106"/>
    </location>
</feature>
<dbReference type="PANTHER" id="PTHR42929">
    <property type="entry name" value="INNER MEMBRANE ABC TRANSPORTER PERMEASE PROTEIN YDCU-RELATED-RELATED"/>
    <property type="match status" value="1"/>
</dbReference>
<dbReference type="Proteomes" id="UP000325785">
    <property type="component" value="Chromosome"/>
</dbReference>
<gene>
    <name evidence="10" type="primary">potB_7</name>
    <name evidence="10" type="ORF">RIdsm_01891</name>
</gene>
<keyword evidence="5 8" id="KW-0812">Transmembrane</keyword>
<evidence type="ECO:0000256" key="1">
    <source>
        <dbReference type="ARBA" id="ARBA00004651"/>
    </source>
</evidence>
<dbReference type="GO" id="GO:0055085">
    <property type="term" value="P:transmembrane transport"/>
    <property type="evidence" value="ECO:0007669"/>
    <property type="project" value="InterPro"/>
</dbReference>
<evidence type="ECO:0000256" key="3">
    <source>
        <dbReference type="ARBA" id="ARBA00022448"/>
    </source>
</evidence>
<dbReference type="EMBL" id="CP031598">
    <property type="protein sequence ID" value="QEW26097.1"/>
    <property type="molecule type" value="Genomic_DNA"/>
</dbReference>
<reference evidence="10 11" key="1">
    <citation type="submission" date="2018-08" db="EMBL/GenBank/DDBJ databases">
        <title>Genetic Globetrotter - A new plasmid hitch-hiking vast phylogenetic and geographic distances.</title>
        <authorList>
            <person name="Vollmers J."/>
            <person name="Petersen J."/>
        </authorList>
    </citation>
    <scope>NUCLEOTIDE SEQUENCE [LARGE SCALE GENOMIC DNA]</scope>
    <source>
        <strain evidence="10 11">DSM 26383</strain>
    </source>
</reference>
<evidence type="ECO:0000313" key="10">
    <source>
        <dbReference type="EMBL" id="QEW26097.1"/>
    </source>
</evidence>
<keyword evidence="4" id="KW-1003">Cell membrane</keyword>
<evidence type="ECO:0000256" key="7">
    <source>
        <dbReference type="ARBA" id="ARBA00023136"/>
    </source>
</evidence>
<comment type="subcellular location">
    <subcellularLocation>
        <location evidence="1 8">Cell membrane</location>
        <topology evidence="1 8">Multi-pass membrane protein</topology>
    </subcellularLocation>
</comment>
<feature type="transmembrane region" description="Helical" evidence="8">
    <location>
        <begin position="118"/>
        <end position="142"/>
    </location>
</feature>
<dbReference type="Gene3D" id="1.10.3720.10">
    <property type="entry name" value="MetI-like"/>
    <property type="match status" value="1"/>
</dbReference>
<dbReference type="CDD" id="cd06261">
    <property type="entry name" value="TM_PBP2"/>
    <property type="match status" value="1"/>
</dbReference>
<evidence type="ECO:0000259" key="9">
    <source>
        <dbReference type="PROSITE" id="PS50928"/>
    </source>
</evidence>
<dbReference type="GO" id="GO:0005886">
    <property type="term" value="C:plasma membrane"/>
    <property type="evidence" value="ECO:0007669"/>
    <property type="project" value="UniProtKB-SubCell"/>
</dbReference>
<accession>A0A5P3A9S6</accession>
<proteinExistence type="inferred from homology"/>
<feature type="transmembrane region" description="Helical" evidence="8">
    <location>
        <begin position="162"/>
        <end position="185"/>
    </location>
</feature>
<dbReference type="PROSITE" id="PS50928">
    <property type="entry name" value="ABC_TM1"/>
    <property type="match status" value="1"/>
</dbReference>